<dbReference type="RefSeq" id="WP_093064906.1">
    <property type="nucleotide sequence ID" value="NZ_FNQP01000002.1"/>
</dbReference>
<dbReference type="Pfam" id="PF11743">
    <property type="entry name" value="DUF3301"/>
    <property type="match status" value="1"/>
</dbReference>
<evidence type="ECO:0008006" key="3">
    <source>
        <dbReference type="Google" id="ProtNLM"/>
    </source>
</evidence>
<organism evidence="1 2">
    <name type="scientific">Thiothrix caldifontis</name>
    <dbReference type="NCBI Taxonomy" id="525918"/>
    <lineage>
        <taxon>Bacteria</taxon>
        <taxon>Pseudomonadati</taxon>
        <taxon>Pseudomonadota</taxon>
        <taxon>Gammaproteobacteria</taxon>
        <taxon>Thiotrichales</taxon>
        <taxon>Thiotrichaceae</taxon>
        <taxon>Thiothrix</taxon>
    </lineage>
</organism>
<proteinExistence type="predicted"/>
<accession>A0A1H3WF99</accession>
<gene>
    <name evidence="1" type="ORF">SAMN05660964_00424</name>
</gene>
<dbReference type="OrthoDB" id="5959530at2"/>
<sequence length="109" mass="12587">MENLLLLGLLGLGVWFWIDSMNARERAVAAAERACREIDVQLLDQTVSLESMKPTRNRQGHLVWRRIYGFEFSVQGVERRHGRAILRGRALEQVQLDQEEGTTIEQHDT</sequence>
<protein>
    <recommendedName>
        <fullName evidence="3">DUF3301 domain-containing protein</fullName>
    </recommendedName>
</protein>
<dbReference type="AlphaFoldDB" id="A0A1H3WF99"/>
<reference evidence="1 2" key="1">
    <citation type="submission" date="2016-10" db="EMBL/GenBank/DDBJ databases">
        <authorList>
            <person name="de Groot N.N."/>
        </authorList>
    </citation>
    <scope>NUCLEOTIDE SEQUENCE [LARGE SCALE GENOMIC DNA]</scope>
    <source>
        <strain evidence="1 2">DSM 21228</strain>
    </source>
</reference>
<name>A0A1H3WF99_9GAMM</name>
<evidence type="ECO:0000313" key="2">
    <source>
        <dbReference type="Proteomes" id="UP000199397"/>
    </source>
</evidence>
<dbReference type="InterPro" id="IPR021732">
    <property type="entry name" value="DUF3301"/>
</dbReference>
<dbReference type="EMBL" id="FNQP01000002">
    <property type="protein sequence ID" value="SDZ85773.1"/>
    <property type="molecule type" value="Genomic_DNA"/>
</dbReference>
<evidence type="ECO:0000313" key="1">
    <source>
        <dbReference type="EMBL" id="SDZ85773.1"/>
    </source>
</evidence>
<dbReference type="Proteomes" id="UP000199397">
    <property type="component" value="Unassembled WGS sequence"/>
</dbReference>
<keyword evidence="2" id="KW-1185">Reference proteome</keyword>
<dbReference type="STRING" id="525918.SAMN05660964_00424"/>